<evidence type="ECO:0000313" key="3">
    <source>
        <dbReference type="Proteomes" id="UP000274271"/>
    </source>
</evidence>
<dbReference type="EMBL" id="RQJP01000004">
    <property type="protein sequence ID" value="RRB12482.1"/>
    <property type="molecule type" value="Genomic_DNA"/>
</dbReference>
<proteinExistence type="predicted"/>
<keyword evidence="3" id="KW-1185">Reference proteome</keyword>
<name>A0A3P1CGM2_9BACT</name>
<comment type="caution">
    <text evidence="2">The sequence shown here is derived from an EMBL/GenBank/DDBJ whole genome shotgun (WGS) entry which is preliminary data.</text>
</comment>
<dbReference type="AlphaFoldDB" id="A0A3P1CGM2"/>
<evidence type="ECO:0008006" key="4">
    <source>
        <dbReference type="Google" id="ProtNLM"/>
    </source>
</evidence>
<dbReference type="PROSITE" id="PS51257">
    <property type="entry name" value="PROKAR_LIPOPROTEIN"/>
    <property type="match status" value="1"/>
</dbReference>
<accession>A0A3P1CGM2</accession>
<evidence type="ECO:0000313" key="2">
    <source>
        <dbReference type="EMBL" id="RRB12482.1"/>
    </source>
</evidence>
<keyword evidence="1" id="KW-0732">Signal</keyword>
<feature type="chain" id="PRO_5018043516" description="Lipoprotein" evidence="1">
    <location>
        <begin position="23"/>
        <end position="214"/>
    </location>
</feature>
<evidence type="ECO:0000256" key="1">
    <source>
        <dbReference type="SAM" id="SignalP"/>
    </source>
</evidence>
<gene>
    <name evidence="2" type="ORF">EHT87_19985</name>
</gene>
<organism evidence="2 3">
    <name type="scientific">Larkinella knui</name>
    <dbReference type="NCBI Taxonomy" id="2025310"/>
    <lineage>
        <taxon>Bacteria</taxon>
        <taxon>Pseudomonadati</taxon>
        <taxon>Bacteroidota</taxon>
        <taxon>Cytophagia</taxon>
        <taxon>Cytophagales</taxon>
        <taxon>Spirosomataceae</taxon>
        <taxon>Larkinella</taxon>
    </lineage>
</organism>
<reference evidence="2 3" key="1">
    <citation type="submission" date="2018-11" db="EMBL/GenBank/DDBJ databases">
        <authorList>
            <person name="Zhou Z."/>
            <person name="Wang G."/>
        </authorList>
    </citation>
    <scope>NUCLEOTIDE SEQUENCE [LARGE SCALE GENOMIC DNA]</scope>
    <source>
        <strain evidence="2 3">KCTC42998</strain>
    </source>
</reference>
<feature type="signal peptide" evidence="1">
    <location>
        <begin position="1"/>
        <end position="22"/>
    </location>
</feature>
<sequence length="214" mass="23177">MKKTIYALSCSFLILLSSCSKNDSNIVPSTSTSAESSANISTSGSIKGVNISGEIVGRSVITPQTPLPFMSSYDLAKNRNARILTWTEFGPFTTSAGTLTQIETNKQMVLTGFSNYPTGTYFCNVWICQQKVTLPSSALMDFQGASKTGFANYSTLAQGINVVQSILGNGTTEHTFYTYSIVPMYNAAGQFIYNGTLPVDLTGTTFTYKYLQNI</sequence>
<protein>
    <recommendedName>
        <fullName evidence="4">Lipoprotein</fullName>
    </recommendedName>
</protein>
<dbReference type="RefSeq" id="WP_124908435.1">
    <property type="nucleotide sequence ID" value="NZ_RQJP01000004.1"/>
</dbReference>
<dbReference type="Proteomes" id="UP000274271">
    <property type="component" value="Unassembled WGS sequence"/>
</dbReference>